<protein>
    <submittedName>
        <fullName evidence="1">Uncharacterized protein</fullName>
    </submittedName>
</protein>
<organism evidence="1 2">
    <name type="scientific">Streptomyces carpinensis</name>
    <dbReference type="NCBI Taxonomy" id="66369"/>
    <lineage>
        <taxon>Bacteria</taxon>
        <taxon>Bacillati</taxon>
        <taxon>Actinomycetota</taxon>
        <taxon>Actinomycetes</taxon>
        <taxon>Kitasatosporales</taxon>
        <taxon>Streptomycetaceae</taxon>
        <taxon>Streptomyces</taxon>
    </lineage>
</organism>
<comment type="caution">
    <text evidence="1">The sequence shown here is derived from an EMBL/GenBank/DDBJ whole genome shotgun (WGS) entry which is preliminary data.</text>
</comment>
<dbReference type="InterPro" id="IPR051446">
    <property type="entry name" value="HTH_trans_reg/aminotransferase"/>
</dbReference>
<dbReference type="InterPro" id="IPR015422">
    <property type="entry name" value="PyrdxlP-dep_Trfase_small"/>
</dbReference>
<dbReference type="Gene3D" id="3.40.640.10">
    <property type="entry name" value="Type I PLP-dependent aspartate aminotransferase-like (Major domain)"/>
    <property type="match status" value="1"/>
</dbReference>
<name>A0ABV1WF97_9ACTN</name>
<evidence type="ECO:0000313" key="1">
    <source>
        <dbReference type="EMBL" id="MER6982879.1"/>
    </source>
</evidence>
<dbReference type="Gene3D" id="3.90.1150.10">
    <property type="entry name" value="Aspartate Aminotransferase, domain 1"/>
    <property type="match status" value="1"/>
</dbReference>
<keyword evidence="2" id="KW-1185">Reference proteome</keyword>
<dbReference type="PANTHER" id="PTHR46577:SF1">
    <property type="entry name" value="HTH-TYPE TRANSCRIPTIONAL REGULATORY PROTEIN GABR"/>
    <property type="match status" value="1"/>
</dbReference>
<sequence length="195" mass="20612">VWVLEDDPLGPLDARRPEPVAALLPDRTCYVTSTAKVLALGLRIGVVAAPEGAYPDLAAAVRATTWLTAPLLGEVFTRWVDDGVADRIVAARRAAVQSRNAMAAEILAGPGVHADPAAPHLWLPLPEPWGVGQFTAAARDTGVLVSPGDEYITSRRQAAFGVRVGLNADIDDDMLRRALLSLVSLIHTSPRGSNG</sequence>
<feature type="non-terminal residue" evidence="1">
    <location>
        <position position="1"/>
    </location>
</feature>
<dbReference type="SUPFAM" id="SSF53383">
    <property type="entry name" value="PLP-dependent transferases"/>
    <property type="match status" value="1"/>
</dbReference>
<dbReference type="InterPro" id="IPR015424">
    <property type="entry name" value="PyrdxlP-dep_Trfase"/>
</dbReference>
<reference evidence="1 2" key="1">
    <citation type="submission" date="2024-06" db="EMBL/GenBank/DDBJ databases">
        <title>The Natural Products Discovery Center: Release of the First 8490 Sequenced Strains for Exploring Actinobacteria Biosynthetic Diversity.</title>
        <authorList>
            <person name="Kalkreuter E."/>
            <person name="Kautsar S.A."/>
            <person name="Yang D."/>
            <person name="Bader C.D."/>
            <person name="Teijaro C.N."/>
            <person name="Fluegel L."/>
            <person name="Davis C.M."/>
            <person name="Simpson J.R."/>
            <person name="Lauterbach L."/>
            <person name="Steele A.D."/>
            <person name="Gui C."/>
            <person name="Meng S."/>
            <person name="Li G."/>
            <person name="Viehrig K."/>
            <person name="Ye F."/>
            <person name="Su P."/>
            <person name="Kiefer A.F."/>
            <person name="Nichols A."/>
            <person name="Cepeda A.J."/>
            <person name="Yan W."/>
            <person name="Fan B."/>
            <person name="Jiang Y."/>
            <person name="Adhikari A."/>
            <person name="Zheng C.-J."/>
            <person name="Schuster L."/>
            <person name="Cowan T.M."/>
            <person name="Smanski M.J."/>
            <person name="Chevrette M.G."/>
            <person name="De Carvalho L.P.S."/>
            <person name="Shen B."/>
        </authorList>
    </citation>
    <scope>NUCLEOTIDE SEQUENCE [LARGE SCALE GENOMIC DNA]</scope>
    <source>
        <strain evidence="1 2">NPDC000634</strain>
    </source>
</reference>
<accession>A0ABV1WF97</accession>
<gene>
    <name evidence="1" type="ORF">ABT317_39440</name>
</gene>
<dbReference type="EMBL" id="JBEPCU010001173">
    <property type="protein sequence ID" value="MER6982879.1"/>
    <property type="molecule type" value="Genomic_DNA"/>
</dbReference>
<dbReference type="PANTHER" id="PTHR46577">
    <property type="entry name" value="HTH-TYPE TRANSCRIPTIONAL REGULATORY PROTEIN GABR"/>
    <property type="match status" value="1"/>
</dbReference>
<dbReference type="Proteomes" id="UP001458415">
    <property type="component" value="Unassembled WGS sequence"/>
</dbReference>
<dbReference type="InterPro" id="IPR015421">
    <property type="entry name" value="PyrdxlP-dep_Trfase_major"/>
</dbReference>
<evidence type="ECO:0000313" key="2">
    <source>
        <dbReference type="Proteomes" id="UP001458415"/>
    </source>
</evidence>
<proteinExistence type="predicted"/>